<feature type="region of interest" description="Disordered" evidence="1">
    <location>
        <begin position="1"/>
        <end position="21"/>
    </location>
</feature>
<keyword evidence="3" id="KW-1185">Reference proteome</keyword>
<evidence type="ECO:0000313" key="2">
    <source>
        <dbReference type="EMBL" id="KDO02805.1"/>
    </source>
</evidence>
<name>A0A8E0WLG0_9RICK</name>
<evidence type="ECO:0000313" key="3">
    <source>
        <dbReference type="Proteomes" id="UP000027161"/>
    </source>
</evidence>
<gene>
    <name evidence="2" type="ORF">REISMN_05040</name>
</gene>
<proteinExistence type="predicted"/>
<organism evidence="2 3">
    <name type="scientific">Rickettsia tamurae subsp. buchneri</name>
    <dbReference type="NCBI Taxonomy" id="1462938"/>
    <lineage>
        <taxon>Bacteria</taxon>
        <taxon>Pseudomonadati</taxon>
        <taxon>Pseudomonadota</taxon>
        <taxon>Alphaproteobacteria</taxon>
        <taxon>Rickettsiales</taxon>
        <taxon>Rickettsiaceae</taxon>
        <taxon>Rickettsieae</taxon>
        <taxon>Rickettsia</taxon>
        <taxon>spotted fever group</taxon>
    </lineage>
</organism>
<dbReference type="AlphaFoldDB" id="A0A8E0WLG0"/>
<dbReference type="EMBL" id="JFKF01000107">
    <property type="protein sequence ID" value="KDO02805.1"/>
    <property type="molecule type" value="Genomic_DNA"/>
</dbReference>
<protein>
    <submittedName>
        <fullName evidence="2">Uncharacterized protein</fullName>
    </submittedName>
</protein>
<evidence type="ECO:0000256" key="1">
    <source>
        <dbReference type="SAM" id="MobiDB-lite"/>
    </source>
</evidence>
<comment type="caution">
    <text evidence="2">The sequence shown here is derived from an EMBL/GenBank/DDBJ whole genome shotgun (WGS) entry which is preliminary data.</text>
</comment>
<dbReference type="Proteomes" id="UP000027161">
    <property type="component" value="Unassembled WGS sequence"/>
</dbReference>
<reference evidence="2 3" key="1">
    <citation type="submission" date="2014-02" db="EMBL/GenBank/DDBJ databases">
        <title>Draft genome sequence of Rickettsia buchneri sp. nov. ISO7T.</title>
        <authorList>
            <person name="Felsheim R.F."/>
            <person name="Kurtti T.J."/>
            <person name="Munderloh U.G."/>
        </authorList>
    </citation>
    <scope>NUCLEOTIDE SEQUENCE [LARGE SCALE GENOMIC DNA]</scope>
    <source>
        <strain evidence="2 3">ISO7</strain>
    </source>
</reference>
<sequence length="61" mass="7095">MKQIQPKRIANPSNCGEEIKSTAPKQEYNKGFLLESMMHSSDTDYIGRRVKMMILMHQYSC</sequence>
<accession>A0A8E0WLG0</accession>